<keyword evidence="9 15" id="KW-0233">DNA recombination</keyword>
<dbReference type="NCBIfam" id="NF008166">
    <property type="entry name" value="PRK10917.1-4"/>
    <property type="match status" value="1"/>
</dbReference>
<dbReference type="InterPro" id="IPR012340">
    <property type="entry name" value="NA-bd_OB-fold"/>
</dbReference>
<sequence length="693" mass="76061">MSLSEPPGNMKIASLKGVGAKTLERLGKLGLHKIQDLLFHLPARYEDRTSLVPIGRIKQGDHALVEGHVEVADVIAKGRRSLVCRISDGTGVLYLRFFHFTGDQLSRLKPGAILRCYGEAREGYYGTEMVHPDYEHISGGEVGSANQCLTPVYPSTEGLHQKSLRSLVGRALELCNEDEGILHEWLPGELLSTLAIPPLSEAVRLLHGPPVEAGLKRLELAKQRLAFEELLAHHLSVSRFREHMRQQPAPILRLGETVSRQFLASLPFALTAAQNRVIHEIADDIGTAKPMMRLVQGDVGSGKTVVAAWAALAALSSDCQVAFMAPTELLAEQHFRSFSQWLEPLGVQVAYLAGKHKGQVRRDTLESIAEGRAGAVLGTHALFQEEVKFQRLGLVVIDEQHRFGVHQRLALREKGARDGLYPHQLIMTATPIPRTLAMLGYADLDVSVIDELPPGRSPVKTSVIPSTRREEVIARISDWVKRGSQVYWVCTLIEESEAMECEAAENTAAALTGALLEVRVGLVHGRMKQGEKEEVMARFKSGSVDLLVATTVIEVGVDVPNAGLMVIENPERLGLAQIHQLRGRVGRGPGDSFCVLMYQPPLTQSAKERLGILRETSDGFVIAEKDLQLRGPGELLGIRQTGQVQFRIADFARDGGMLDQVKSTAEALLKHHPEAVVPLLSRWLADGTRYAEV</sequence>
<evidence type="ECO:0000313" key="19">
    <source>
        <dbReference type="Proteomes" id="UP000249396"/>
    </source>
</evidence>
<evidence type="ECO:0000256" key="7">
    <source>
        <dbReference type="ARBA" id="ARBA00022840"/>
    </source>
</evidence>
<feature type="domain" description="Helicase C-terminal" evidence="17">
    <location>
        <begin position="472"/>
        <end position="628"/>
    </location>
</feature>
<dbReference type="GO" id="GO:0003677">
    <property type="term" value="F:DNA binding"/>
    <property type="evidence" value="ECO:0007669"/>
    <property type="project" value="UniProtKB-KW"/>
</dbReference>
<keyword evidence="4 15" id="KW-0227">DNA damage</keyword>
<comment type="caution">
    <text evidence="18">The sequence shown here is derived from an EMBL/GenBank/DDBJ whole genome shotgun (WGS) entry which is preliminary data.</text>
</comment>
<evidence type="ECO:0000256" key="8">
    <source>
        <dbReference type="ARBA" id="ARBA00023125"/>
    </source>
</evidence>
<evidence type="ECO:0000256" key="3">
    <source>
        <dbReference type="ARBA" id="ARBA00022741"/>
    </source>
</evidence>
<keyword evidence="10 15" id="KW-0234">DNA repair</keyword>
<evidence type="ECO:0000256" key="1">
    <source>
        <dbReference type="ARBA" id="ARBA00007504"/>
    </source>
</evidence>
<protein>
    <recommendedName>
        <fullName evidence="2 15">ATP-dependent DNA helicase RecG</fullName>
        <ecNumber evidence="13 15">5.6.2.4</ecNumber>
    </recommendedName>
</protein>
<keyword evidence="5 15" id="KW-0378">Hydrolase</keyword>
<dbReference type="InterPro" id="IPR047112">
    <property type="entry name" value="RecG/Mfd"/>
</dbReference>
<comment type="similarity">
    <text evidence="1 15">Belongs to the helicase family. RecG subfamily.</text>
</comment>
<dbReference type="NCBIfam" id="NF008168">
    <property type="entry name" value="PRK10917.2-2"/>
    <property type="match status" value="1"/>
</dbReference>
<dbReference type="EC" id="5.6.2.4" evidence="13 15"/>
<dbReference type="Pfam" id="PF19833">
    <property type="entry name" value="RecG_dom3_C"/>
    <property type="match status" value="1"/>
</dbReference>
<reference evidence="18 19" key="1">
    <citation type="journal article" date="2018" name="Aquat. Microb. Ecol.">
        <title>Gammaproteobacterial methanotrophs dominate.</title>
        <authorList>
            <person name="Rissanen A.J."/>
            <person name="Saarenheimo J."/>
            <person name="Tiirola M."/>
            <person name="Peura S."/>
            <person name="Aalto S.L."/>
            <person name="Karvinen A."/>
            <person name="Nykanen H."/>
        </authorList>
    </citation>
    <scope>NUCLEOTIDE SEQUENCE [LARGE SCALE GENOMIC DNA]</scope>
    <source>
        <strain evidence="18">AMbin10</strain>
    </source>
</reference>
<organism evidence="18 19">
    <name type="scientific">Candidatus Methylumidiphilus alinenensis</name>
    <dbReference type="NCBI Taxonomy" id="2202197"/>
    <lineage>
        <taxon>Bacteria</taxon>
        <taxon>Pseudomonadati</taxon>
        <taxon>Pseudomonadota</taxon>
        <taxon>Gammaproteobacteria</taxon>
        <taxon>Methylococcales</taxon>
        <taxon>Candidatus Methylumidiphilus</taxon>
    </lineage>
</organism>
<evidence type="ECO:0000256" key="12">
    <source>
        <dbReference type="ARBA" id="ARBA00034617"/>
    </source>
</evidence>
<dbReference type="InterPro" id="IPR033454">
    <property type="entry name" value="RecG_wedge"/>
</dbReference>
<accession>A0A2W4QQN4</accession>
<dbReference type="InterPro" id="IPR011545">
    <property type="entry name" value="DEAD/DEAH_box_helicase_dom"/>
</dbReference>
<dbReference type="GO" id="GO:0006310">
    <property type="term" value="P:DNA recombination"/>
    <property type="evidence" value="ECO:0007669"/>
    <property type="project" value="UniProtKB-UniRule"/>
</dbReference>
<dbReference type="EMBL" id="QJPH01000484">
    <property type="protein sequence ID" value="PZN72549.1"/>
    <property type="molecule type" value="Genomic_DNA"/>
</dbReference>
<dbReference type="CDD" id="cd17992">
    <property type="entry name" value="DEXHc_RecG"/>
    <property type="match status" value="1"/>
</dbReference>
<comment type="function">
    <text evidence="15">Plays a critical role in recombination and DNA repair. Helps process Holliday junction intermediates to mature products by catalyzing branch migration. Has replication fork regression activity, unwinds stalled or blocked replication forks to make a HJ that can be resolved. Has a DNA unwinding activity characteristic of a DNA helicase with 3'-5' polarity.</text>
</comment>
<dbReference type="GO" id="GO:0016887">
    <property type="term" value="F:ATP hydrolysis activity"/>
    <property type="evidence" value="ECO:0007669"/>
    <property type="project" value="RHEA"/>
</dbReference>
<dbReference type="PROSITE" id="PS51194">
    <property type="entry name" value="HELICASE_CTER"/>
    <property type="match status" value="1"/>
</dbReference>
<name>A0A2W4QQN4_9GAMM</name>
<evidence type="ECO:0000256" key="2">
    <source>
        <dbReference type="ARBA" id="ARBA00017846"/>
    </source>
</evidence>
<dbReference type="GO" id="GO:0005524">
    <property type="term" value="F:ATP binding"/>
    <property type="evidence" value="ECO:0007669"/>
    <property type="project" value="UniProtKB-KW"/>
</dbReference>
<dbReference type="FunFam" id="3.40.50.300:FF:000391">
    <property type="entry name" value="ATP-dependent DNA helicase RecG"/>
    <property type="match status" value="1"/>
</dbReference>
<dbReference type="GO" id="GO:0006281">
    <property type="term" value="P:DNA repair"/>
    <property type="evidence" value="ECO:0007669"/>
    <property type="project" value="UniProtKB-UniRule"/>
</dbReference>
<dbReference type="NCBIfam" id="TIGR00643">
    <property type="entry name" value="recG"/>
    <property type="match status" value="1"/>
</dbReference>
<dbReference type="Pfam" id="PF00270">
    <property type="entry name" value="DEAD"/>
    <property type="match status" value="1"/>
</dbReference>
<evidence type="ECO:0000256" key="5">
    <source>
        <dbReference type="ARBA" id="ARBA00022801"/>
    </source>
</evidence>
<keyword evidence="6 15" id="KW-0347">Helicase</keyword>
<dbReference type="SUPFAM" id="SSF50249">
    <property type="entry name" value="Nucleic acid-binding proteins"/>
    <property type="match status" value="1"/>
</dbReference>
<dbReference type="SUPFAM" id="SSF52540">
    <property type="entry name" value="P-loop containing nucleoside triphosphate hydrolases"/>
    <property type="match status" value="2"/>
</dbReference>
<evidence type="ECO:0000256" key="6">
    <source>
        <dbReference type="ARBA" id="ARBA00022806"/>
    </source>
</evidence>
<evidence type="ECO:0000259" key="16">
    <source>
        <dbReference type="PROSITE" id="PS51192"/>
    </source>
</evidence>
<keyword evidence="3 15" id="KW-0547">Nucleotide-binding</keyword>
<dbReference type="Gene3D" id="3.40.50.300">
    <property type="entry name" value="P-loop containing nucleotide triphosphate hydrolases"/>
    <property type="match status" value="2"/>
</dbReference>
<dbReference type="InterPro" id="IPR045562">
    <property type="entry name" value="RecG_dom3_C"/>
</dbReference>
<comment type="catalytic activity">
    <reaction evidence="14 15">
        <text>ATP + H2O = ADP + phosphate + H(+)</text>
        <dbReference type="Rhea" id="RHEA:13065"/>
        <dbReference type="ChEBI" id="CHEBI:15377"/>
        <dbReference type="ChEBI" id="CHEBI:15378"/>
        <dbReference type="ChEBI" id="CHEBI:30616"/>
        <dbReference type="ChEBI" id="CHEBI:43474"/>
        <dbReference type="ChEBI" id="CHEBI:456216"/>
        <dbReference type="EC" id="5.6.2.4"/>
    </reaction>
</comment>
<dbReference type="SMART" id="SM00487">
    <property type="entry name" value="DEXDc"/>
    <property type="match status" value="1"/>
</dbReference>
<dbReference type="InterPro" id="IPR004609">
    <property type="entry name" value="ATP-dep_DNA_helicase_RecG"/>
</dbReference>
<feature type="domain" description="Helicase ATP-binding" evidence="16">
    <location>
        <begin position="284"/>
        <end position="449"/>
    </location>
</feature>
<evidence type="ECO:0000256" key="9">
    <source>
        <dbReference type="ARBA" id="ARBA00023172"/>
    </source>
</evidence>
<dbReference type="CDD" id="cd04488">
    <property type="entry name" value="RecG_wedge_OBF"/>
    <property type="match status" value="1"/>
</dbReference>
<comment type="catalytic activity">
    <reaction evidence="12 15">
        <text>Couples ATP hydrolysis with the unwinding of duplex DNA by translocating in the 3'-5' direction.</text>
        <dbReference type="EC" id="5.6.2.4"/>
    </reaction>
</comment>
<dbReference type="InterPro" id="IPR027417">
    <property type="entry name" value="P-loop_NTPase"/>
</dbReference>
<dbReference type="PANTHER" id="PTHR47964">
    <property type="entry name" value="ATP-DEPENDENT DNA HELICASE HOMOLOG RECG, CHLOROPLASTIC"/>
    <property type="match status" value="1"/>
</dbReference>
<keyword evidence="7 15" id="KW-0067">ATP-binding</keyword>
<dbReference type="NCBIfam" id="NF008165">
    <property type="entry name" value="PRK10917.1-3"/>
    <property type="match status" value="1"/>
</dbReference>
<evidence type="ECO:0000259" key="17">
    <source>
        <dbReference type="PROSITE" id="PS51194"/>
    </source>
</evidence>
<evidence type="ECO:0000256" key="10">
    <source>
        <dbReference type="ARBA" id="ARBA00023204"/>
    </source>
</evidence>
<keyword evidence="11" id="KW-0413">Isomerase</keyword>
<dbReference type="Proteomes" id="UP000249396">
    <property type="component" value="Unassembled WGS sequence"/>
</dbReference>
<dbReference type="AlphaFoldDB" id="A0A2W4QQN4"/>
<gene>
    <name evidence="18" type="ORF">DM484_24340</name>
</gene>
<dbReference type="PROSITE" id="PS51192">
    <property type="entry name" value="HELICASE_ATP_BIND_1"/>
    <property type="match status" value="1"/>
</dbReference>
<proteinExistence type="inferred from homology"/>
<dbReference type="Gene3D" id="2.40.50.140">
    <property type="entry name" value="Nucleic acid-binding proteins"/>
    <property type="match status" value="1"/>
</dbReference>
<evidence type="ECO:0000256" key="4">
    <source>
        <dbReference type="ARBA" id="ARBA00022763"/>
    </source>
</evidence>
<evidence type="ECO:0000256" key="13">
    <source>
        <dbReference type="ARBA" id="ARBA00034808"/>
    </source>
</evidence>
<dbReference type="InterPro" id="IPR014001">
    <property type="entry name" value="Helicase_ATP-bd"/>
</dbReference>
<keyword evidence="8" id="KW-0238">DNA-binding</keyword>
<dbReference type="NCBIfam" id="NF008163">
    <property type="entry name" value="PRK10917.1-1"/>
    <property type="match status" value="1"/>
</dbReference>
<evidence type="ECO:0000256" key="14">
    <source>
        <dbReference type="ARBA" id="ARBA00048988"/>
    </source>
</evidence>
<evidence type="ECO:0000256" key="15">
    <source>
        <dbReference type="RuleBase" id="RU363016"/>
    </source>
</evidence>
<dbReference type="SMART" id="SM00490">
    <property type="entry name" value="HELICc"/>
    <property type="match status" value="1"/>
</dbReference>
<dbReference type="PANTHER" id="PTHR47964:SF1">
    <property type="entry name" value="ATP-DEPENDENT DNA HELICASE HOMOLOG RECG, CHLOROPLASTIC"/>
    <property type="match status" value="1"/>
</dbReference>
<dbReference type="InterPro" id="IPR001650">
    <property type="entry name" value="Helicase_C-like"/>
</dbReference>
<evidence type="ECO:0000313" key="18">
    <source>
        <dbReference type="EMBL" id="PZN72549.1"/>
    </source>
</evidence>
<dbReference type="Pfam" id="PF00271">
    <property type="entry name" value="Helicase_C"/>
    <property type="match status" value="1"/>
</dbReference>
<dbReference type="GO" id="GO:0043138">
    <property type="term" value="F:3'-5' DNA helicase activity"/>
    <property type="evidence" value="ECO:0007669"/>
    <property type="project" value="UniProtKB-EC"/>
</dbReference>
<evidence type="ECO:0000256" key="11">
    <source>
        <dbReference type="ARBA" id="ARBA00023235"/>
    </source>
</evidence>
<dbReference type="Pfam" id="PF17191">
    <property type="entry name" value="RecG_wedge"/>
    <property type="match status" value="1"/>
</dbReference>